<evidence type="ECO:0000256" key="5">
    <source>
        <dbReference type="ARBA" id="ARBA00042530"/>
    </source>
</evidence>
<dbReference type="EMBL" id="JAHCLR010000006">
    <property type="protein sequence ID" value="MBS9533014.1"/>
    <property type="molecule type" value="Genomic_DNA"/>
</dbReference>
<evidence type="ECO:0000313" key="7">
    <source>
        <dbReference type="Proteomes" id="UP001519535"/>
    </source>
</evidence>
<keyword evidence="2" id="KW-0479">Metal-binding</keyword>
<dbReference type="Gene3D" id="3.30.540.10">
    <property type="entry name" value="Fructose-1,6-Bisphosphatase, subunit A, domain 1"/>
    <property type="match status" value="1"/>
</dbReference>
<evidence type="ECO:0000256" key="4">
    <source>
        <dbReference type="ARBA" id="ARBA00041694"/>
    </source>
</evidence>
<dbReference type="PANTHER" id="PTHR43028">
    <property type="entry name" value="3'(2'),5'-BISPHOSPHATE NUCLEOTIDASE 1"/>
    <property type="match status" value="1"/>
</dbReference>
<accession>A0ABS5RJ95</accession>
<dbReference type="InterPro" id="IPR050725">
    <property type="entry name" value="CysQ/Inositol_MonoPase"/>
</dbReference>
<proteinExistence type="predicted"/>
<comment type="caution">
    <text evidence="6">The sequence shown here is derived from an EMBL/GenBank/DDBJ whole genome shotgun (WGS) entry which is preliminary data.</text>
</comment>
<evidence type="ECO:0000313" key="6">
    <source>
        <dbReference type="EMBL" id="MBS9533014.1"/>
    </source>
</evidence>
<dbReference type="PANTHER" id="PTHR43028:SF5">
    <property type="entry name" value="3'(2'),5'-BISPHOSPHATE NUCLEOTIDASE 1"/>
    <property type="match status" value="1"/>
</dbReference>
<gene>
    <name evidence="6" type="ORF">KIH27_05355</name>
</gene>
<sequence>MTLTDAALAAELAADAGQLLLAVRDEVGFDQPWRLGDIGDQMANDRILKRLKEVRPDDAVLSEESPDNLIRLRSDRVWIIDPLDGTREFTTRGRDDWAVHIALWQRDGDGPGVITDAAVGLPAYGNVVYRTDTVAERAPLTGALQTIRVAVSANRMPALLRRLRPTVPIEPVPMGSAGAKAMAVVRGDVDAYLHAGGQWEWDSAAPAGVVLAAGLHASRLDGSPLRYNRPDPYLPDLLMCRHEVAPILLDAIRQALL</sequence>
<comment type="catalytic activity">
    <reaction evidence="1">
        <text>adenosine 3',5'-bisphosphate + H2O = AMP + phosphate</text>
        <dbReference type="Rhea" id="RHEA:10040"/>
        <dbReference type="ChEBI" id="CHEBI:15377"/>
        <dbReference type="ChEBI" id="CHEBI:43474"/>
        <dbReference type="ChEBI" id="CHEBI:58343"/>
        <dbReference type="ChEBI" id="CHEBI:456215"/>
        <dbReference type="EC" id="3.1.3.7"/>
    </reaction>
</comment>
<keyword evidence="3" id="KW-0460">Magnesium</keyword>
<dbReference type="PROSITE" id="PS00629">
    <property type="entry name" value="IMP_1"/>
    <property type="match status" value="1"/>
</dbReference>
<name>A0ABS5RJ95_9MYCO</name>
<organism evidence="6 7">
    <name type="scientific">Mycolicibacter acidiphilus</name>
    <dbReference type="NCBI Taxonomy" id="2835306"/>
    <lineage>
        <taxon>Bacteria</taxon>
        <taxon>Bacillati</taxon>
        <taxon>Actinomycetota</taxon>
        <taxon>Actinomycetes</taxon>
        <taxon>Mycobacteriales</taxon>
        <taxon>Mycobacteriaceae</taxon>
        <taxon>Mycolicibacter</taxon>
    </lineage>
</organism>
<dbReference type="InterPro" id="IPR000760">
    <property type="entry name" value="Inositol_monophosphatase-like"/>
</dbReference>
<reference evidence="6 7" key="1">
    <citation type="submission" date="2021-05" db="EMBL/GenBank/DDBJ databases">
        <title>Mycobacterium acidophilum sp. nov., an extremely acid-tolerant member of the genus Mycobacterium.</title>
        <authorList>
            <person name="Xia J."/>
        </authorList>
    </citation>
    <scope>NUCLEOTIDE SEQUENCE [LARGE SCALE GENOMIC DNA]</scope>
    <source>
        <strain evidence="6 7">M1</strain>
    </source>
</reference>
<keyword evidence="7" id="KW-1185">Reference proteome</keyword>
<dbReference type="RefSeq" id="WP_214091896.1">
    <property type="nucleotide sequence ID" value="NZ_JAHCLR010000006.1"/>
</dbReference>
<dbReference type="InterPro" id="IPR020583">
    <property type="entry name" value="Inositol_monoP_metal-BS"/>
</dbReference>
<protein>
    <recommendedName>
        <fullName evidence="4">3'(2'),5-bisphosphonucleoside 3'(2')-phosphohydrolase</fullName>
    </recommendedName>
    <alternativeName>
        <fullName evidence="5">DPNPase</fullName>
    </alternativeName>
</protein>
<dbReference type="Gene3D" id="3.40.190.80">
    <property type="match status" value="1"/>
</dbReference>
<evidence type="ECO:0000256" key="3">
    <source>
        <dbReference type="ARBA" id="ARBA00022842"/>
    </source>
</evidence>
<dbReference type="Proteomes" id="UP001519535">
    <property type="component" value="Unassembled WGS sequence"/>
</dbReference>
<dbReference type="Pfam" id="PF00459">
    <property type="entry name" value="Inositol_P"/>
    <property type="match status" value="1"/>
</dbReference>
<dbReference type="CDD" id="cd01638">
    <property type="entry name" value="CysQ"/>
    <property type="match status" value="1"/>
</dbReference>
<dbReference type="SUPFAM" id="SSF56655">
    <property type="entry name" value="Carbohydrate phosphatase"/>
    <property type="match status" value="1"/>
</dbReference>
<evidence type="ECO:0000256" key="2">
    <source>
        <dbReference type="ARBA" id="ARBA00022723"/>
    </source>
</evidence>
<evidence type="ECO:0000256" key="1">
    <source>
        <dbReference type="ARBA" id="ARBA00001625"/>
    </source>
</evidence>